<dbReference type="InterPro" id="IPR039513">
    <property type="entry name" value="PL-6"/>
</dbReference>
<proteinExistence type="predicted"/>
<organism evidence="1 2">
    <name type="scientific">Owenweeksia hongkongensis (strain DSM 17368 / CIP 108786 / JCM 12287 / NRRL B-23963 / UST20020801)</name>
    <dbReference type="NCBI Taxonomy" id="926562"/>
    <lineage>
        <taxon>Bacteria</taxon>
        <taxon>Pseudomonadati</taxon>
        <taxon>Bacteroidota</taxon>
        <taxon>Flavobacteriia</taxon>
        <taxon>Flavobacteriales</taxon>
        <taxon>Owenweeksiaceae</taxon>
        <taxon>Owenweeksia</taxon>
    </lineage>
</organism>
<dbReference type="CDD" id="cd14251">
    <property type="entry name" value="PL-6"/>
    <property type="match status" value="1"/>
</dbReference>
<evidence type="ECO:0008006" key="3">
    <source>
        <dbReference type="Google" id="ProtNLM"/>
    </source>
</evidence>
<keyword evidence="2" id="KW-1185">Reference proteome</keyword>
<accession>G8R4R0</accession>
<sequence>MSKYSFIVLSLFALFSCDQQKVTTLNVESLNEKISSAKPGDTVLVPSGTYEDVIIHFSANGEENAPIVLMAENAGNTIFSGQSQVYISGSHLVLHGLKFENGFSPKGSVISFSSEDGKQKASYTRVTECAIINYSNPDRIKKDSWVTIDGTHNRFDHNYIGTKLNLGTTLIVEIADSLAINNYHSIDSNYFAPKPRMGSNGGETIRVGASSQSLKPSHLTLKNNYFDRCNGEVEAVSIKSSQNAVSGNVFYECEGVLAMRHGNENLVENNYFIGNGVAATGGLRVINAGHTIKHNYFSGIRGKRFFAALAVMNGVPNSPINRYHQVNNVLIDSNIFIDCTQIAFGIGSDNERTAAPINTTFSNNIIYQDDKDWQVEFLDDISGVKFENNVLSDVDVAHSGFSEADLMLAESSEGLDAINGYPQPKLPVQKSETGPHWLDKNQFEKEGSRTGEAFHINQSTKADLASTVANMQTGDTLWIDEAGEYPFEQPIEASKSIHIVAKAGIEHPQFVPGKNFRGRAFIEITDGVDVTIDGISFIGRSAYGDVPFGVSAIAPMLKHYNLTVNNCRFSEFNEGSFAGISAEKGTFADSIKVSNSWFKTISGQGIKLASENDDKGRYNAEFITIENCVFANIMGEAINIYRGGNDESTLGPFATISNCTFANVCNRELGTVVRMIGVQDAEIYNCNFTESGKSGRVILFEDPAWAEISIHDCNVYNSGRIQTFYPSRVQRNSITQKPVSYSNEAINNWQLEETK</sequence>
<dbReference type="KEGG" id="oho:Oweho_2210"/>
<protein>
    <recommendedName>
        <fullName evidence="3">Poly(Beta-D-mannuronate) lyase</fullName>
    </recommendedName>
</protein>
<dbReference type="PROSITE" id="PS51257">
    <property type="entry name" value="PROKAR_LIPOPROTEIN"/>
    <property type="match status" value="1"/>
</dbReference>
<dbReference type="InterPro" id="IPR012334">
    <property type="entry name" value="Pectin_lyas_fold"/>
</dbReference>
<name>G8R4R0_OWEHD</name>
<dbReference type="InterPro" id="IPR011050">
    <property type="entry name" value="Pectin_lyase_fold/virulence"/>
</dbReference>
<dbReference type="Gene3D" id="2.160.20.10">
    <property type="entry name" value="Single-stranded right-handed beta-helix, Pectin lyase-like"/>
    <property type="match status" value="2"/>
</dbReference>
<dbReference type="EMBL" id="CP003156">
    <property type="protein sequence ID" value="AEV33184.1"/>
    <property type="molecule type" value="Genomic_DNA"/>
</dbReference>
<dbReference type="InterPro" id="IPR006626">
    <property type="entry name" value="PbH1"/>
</dbReference>
<dbReference type="AlphaFoldDB" id="G8R4R0"/>
<dbReference type="SMART" id="SM00710">
    <property type="entry name" value="PbH1"/>
    <property type="match status" value="8"/>
</dbReference>
<dbReference type="PATRIC" id="fig|926562.3.peg.2228"/>
<dbReference type="eggNOG" id="COG3420">
    <property type="taxonomic scope" value="Bacteria"/>
</dbReference>
<dbReference type="RefSeq" id="WP_014202533.1">
    <property type="nucleotide sequence ID" value="NC_016599.1"/>
</dbReference>
<reference evidence="1 2" key="1">
    <citation type="journal article" date="2012" name="Stand. Genomic Sci.">
        <title>Genome sequence of the orange-pigmented seawater bacterium Owenweeksia hongkongensis type strain (UST20020801(T)).</title>
        <authorList>
            <person name="Riedel T."/>
            <person name="Held B."/>
            <person name="Nolan M."/>
            <person name="Lucas S."/>
            <person name="Lapidus A."/>
            <person name="Tice H."/>
            <person name="Del Rio T.G."/>
            <person name="Cheng J.F."/>
            <person name="Han C."/>
            <person name="Tapia R."/>
            <person name="Goodwin L.A."/>
            <person name="Pitluck S."/>
            <person name="Liolios K."/>
            <person name="Mavromatis K."/>
            <person name="Pagani I."/>
            <person name="Ivanova N."/>
            <person name="Mikhailova N."/>
            <person name="Pati A."/>
            <person name="Chen A."/>
            <person name="Palaniappan K."/>
            <person name="Rohde M."/>
            <person name="Tindall B.J."/>
            <person name="Detter J.C."/>
            <person name="Goker M."/>
            <person name="Woyke T."/>
            <person name="Bristow J."/>
            <person name="Eisen J.A."/>
            <person name="Markowitz V."/>
            <person name="Hugenholtz P."/>
            <person name="Klenk H.P."/>
            <person name="Kyrpides N.C."/>
        </authorList>
    </citation>
    <scope>NUCLEOTIDE SEQUENCE</scope>
    <source>
        <strain evidence="2">DSM 17368 / JCM 12287 / NRRL B-23963</strain>
    </source>
</reference>
<dbReference type="STRING" id="926562.Oweho_2210"/>
<gene>
    <name evidence="1" type="ordered locus">Oweho_2210</name>
</gene>
<dbReference type="Proteomes" id="UP000005631">
    <property type="component" value="Chromosome"/>
</dbReference>
<dbReference type="HOGENOM" id="CLU_363978_0_0_10"/>
<dbReference type="SUPFAM" id="SSF51126">
    <property type="entry name" value="Pectin lyase-like"/>
    <property type="match status" value="2"/>
</dbReference>
<evidence type="ECO:0000313" key="2">
    <source>
        <dbReference type="Proteomes" id="UP000005631"/>
    </source>
</evidence>
<evidence type="ECO:0000313" key="1">
    <source>
        <dbReference type="EMBL" id="AEV33184.1"/>
    </source>
</evidence>
<dbReference type="OrthoDB" id="6475864at2"/>
<dbReference type="Pfam" id="PF14592">
    <property type="entry name" value="Chondroitinas_B"/>
    <property type="match status" value="1"/>
</dbReference>